<dbReference type="PANTHER" id="PTHR45623">
    <property type="entry name" value="CHROMODOMAIN-HELICASE-DNA-BINDING PROTEIN 3-RELATED-RELATED"/>
    <property type="match status" value="1"/>
</dbReference>
<dbReference type="SMART" id="SM00487">
    <property type="entry name" value="DEXDc"/>
    <property type="match status" value="1"/>
</dbReference>
<dbReference type="GO" id="GO:0034728">
    <property type="term" value="P:nucleosome organization"/>
    <property type="evidence" value="ECO:0007669"/>
    <property type="project" value="TreeGrafter"/>
</dbReference>
<feature type="domain" description="Helicase C-terminal" evidence="11">
    <location>
        <begin position="284"/>
        <end position="431"/>
    </location>
</feature>
<dbReference type="InterPro" id="IPR038718">
    <property type="entry name" value="SNF2-like_sf"/>
</dbReference>
<dbReference type="GO" id="GO:0042393">
    <property type="term" value="F:histone binding"/>
    <property type="evidence" value="ECO:0007669"/>
    <property type="project" value="TreeGrafter"/>
</dbReference>
<dbReference type="GO" id="GO:0016887">
    <property type="term" value="F:ATP hydrolysis activity"/>
    <property type="evidence" value="ECO:0007669"/>
    <property type="project" value="TreeGrafter"/>
</dbReference>
<dbReference type="GO" id="GO:0005634">
    <property type="term" value="C:nucleus"/>
    <property type="evidence" value="ECO:0007669"/>
    <property type="project" value="UniProtKB-SubCell"/>
</dbReference>
<feature type="non-terminal residue" evidence="12">
    <location>
        <position position="1"/>
    </location>
</feature>
<evidence type="ECO:0000256" key="9">
    <source>
        <dbReference type="ARBA" id="ARBA00023242"/>
    </source>
</evidence>
<accession>A0A7K4UKT1</accession>
<dbReference type="GO" id="GO:0000785">
    <property type="term" value="C:chromatin"/>
    <property type="evidence" value="ECO:0007669"/>
    <property type="project" value="TreeGrafter"/>
</dbReference>
<dbReference type="InterPro" id="IPR001650">
    <property type="entry name" value="Helicase_C-like"/>
</dbReference>
<sequence>QGLGKTLQTIALLGYLKHYRNIPGPHMVLVPKSTLHNWMNEFKRWVPSLRAVCLIGDKDARAAFIRDVMMPGEWDVCVTSYEMVIKEKSVFKKFNWRYLVIDEAHRIKNEKSKLSEIVREFKTTNRLLLTGTPLQNNLHELWALLNFLLPDVFNSADIIEPVHFVFWQSILYPYLCKTSSFVQVLKPFLLRRIKGEVEKSLPPKKEVKIYLGLSKMQREWYTRILMKDIDILNSAGKMDKMRLLNILMQLRKCCNHPYLFDGAEPGPPYTTDTHLITNSGKMLVLDKLLAKLREQGSRVLLFSQMTRLLDILEDYCMWRGYEYCRLDGQTPHEEREEAIDTFNAPNSSKFIFMLSTRAGGLGINLATADVVILYDSDWNPQVDLQAMDRAHRIGQKKPVRVFRLITDNTVEERIVERAEIKLRLDSIVIQQ</sequence>
<keyword evidence="13" id="KW-1185">Reference proteome</keyword>
<keyword evidence="7" id="KW-0156">Chromatin regulator</keyword>
<keyword evidence="3" id="KW-0547">Nucleotide-binding</keyword>
<dbReference type="FunFam" id="3.40.50.300:FF:000082">
    <property type="entry name" value="ISWI chromatin remodeling complex ATPase ISW1"/>
    <property type="match status" value="1"/>
</dbReference>
<dbReference type="EMBL" id="VXBN01014089">
    <property type="protein sequence ID" value="NWR10078.1"/>
    <property type="molecule type" value="Genomic_DNA"/>
</dbReference>
<feature type="non-terminal residue" evidence="12">
    <location>
        <position position="431"/>
    </location>
</feature>
<proteinExistence type="inferred from homology"/>
<evidence type="ECO:0000259" key="11">
    <source>
        <dbReference type="PROSITE" id="PS51194"/>
    </source>
</evidence>
<protein>
    <submittedName>
        <fullName evidence="12">SMCA1 protein</fullName>
    </submittedName>
</protein>
<evidence type="ECO:0000259" key="10">
    <source>
        <dbReference type="PROSITE" id="PS51192"/>
    </source>
</evidence>
<evidence type="ECO:0000313" key="13">
    <source>
        <dbReference type="Proteomes" id="UP000580691"/>
    </source>
</evidence>
<keyword evidence="9" id="KW-0539">Nucleus</keyword>
<dbReference type="GO" id="GO:0003682">
    <property type="term" value="F:chromatin binding"/>
    <property type="evidence" value="ECO:0007669"/>
    <property type="project" value="TreeGrafter"/>
</dbReference>
<dbReference type="GO" id="GO:0003677">
    <property type="term" value="F:DNA binding"/>
    <property type="evidence" value="ECO:0007669"/>
    <property type="project" value="UniProtKB-KW"/>
</dbReference>
<dbReference type="PROSITE" id="PS51192">
    <property type="entry name" value="HELICASE_ATP_BIND_1"/>
    <property type="match status" value="1"/>
</dbReference>
<evidence type="ECO:0000256" key="2">
    <source>
        <dbReference type="ARBA" id="ARBA00009687"/>
    </source>
</evidence>
<dbReference type="SUPFAM" id="SSF52540">
    <property type="entry name" value="P-loop containing nucleoside triphosphate hydrolases"/>
    <property type="match status" value="2"/>
</dbReference>
<dbReference type="PANTHER" id="PTHR45623:SF55">
    <property type="entry name" value="SWI_SNF RELATED, MATRIX ASSOCIATED, ACTIN DEPENDENT REGULATOR OF CHROMATIN, SUBFAMILY A, MEMBER 1"/>
    <property type="match status" value="1"/>
</dbReference>
<dbReference type="Pfam" id="PF00271">
    <property type="entry name" value="Helicase_C"/>
    <property type="match status" value="1"/>
</dbReference>
<gene>
    <name evidence="12" type="primary">Smarca1_0</name>
    <name evidence="12" type="ORF">SINWEB_R02190</name>
</gene>
<organism evidence="12 13">
    <name type="scientific">Sinosuthora webbiana</name>
    <dbReference type="NCBI Taxonomy" id="337173"/>
    <lineage>
        <taxon>Eukaryota</taxon>
        <taxon>Metazoa</taxon>
        <taxon>Chordata</taxon>
        <taxon>Craniata</taxon>
        <taxon>Vertebrata</taxon>
        <taxon>Euteleostomi</taxon>
        <taxon>Archelosauria</taxon>
        <taxon>Archosauria</taxon>
        <taxon>Dinosauria</taxon>
        <taxon>Saurischia</taxon>
        <taxon>Theropoda</taxon>
        <taxon>Coelurosauria</taxon>
        <taxon>Aves</taxon>
        <taxon>Neognathae</taxon>
        <taxon>Neoaves</taxon>
        <taxon>Telluraves</taxon>
        <taxon>Australaves</taxon>
        <taxon>Passeriformes</taxon>
        <taxon>Sylvioidea</taxon>
        <taxon>Sylviidae</taxon>
        <taxon>Sinosuthora</taxon>
    </lineage>
</organism>
<evidence type="ECO:0000256" key="1">
    <source>
        <dbReference type="ARBA" id="ARBA00004123"/>
    </source>
</evidence>
<dbReference type="InterPro" id="IPR014001">
    <property type="entry name" value="Helicase_ATP-bd"/>
</dbReference>
<dbReference type="SMART" id="SM00490">
    <property type="entry name" value="HELICc"/>
    <property type="match status" value="1"/>
</dbReference>
<evidence type="ECO:0000256" key="4">
    <source>
        <dbReference type="ARBA" id="ARBA00022801"/>
    </source>
</evidence>
<keyword evidence="5" id="KW-0347">Helicase</keyword>
<dbReference type="AlphaFoldDB" id="A0A7K4UKT1"/>
<comment type="subcellular location">
    <subcellularLocation>
        <location evidence="1">Nucleus</location>
    </subcellularLocation>
</comment>
<dbReference type="InterPro" id="IPR000330">
    <property type="entry name" value="SNF2_N"/>
</dbReference>
<comment type="similarity">
    <text evidence="2">Belongs to the SNF2/RAD54 helicase family. ISWI subfamily.</text>
</comment>
<evidence type="ECO:0000256" key="7">
    <source>
        <dbReference type="ARBA" id="ARBA00022853"/>
    </source>
</evidence>
<dbReference type="InterPro" id="IPR027417">
    <property type="entry name" value="P-loop_NTPase"/>
</dbReference>
<dbReference type="GO" id="GO:0140658">
    <property type="term" value="F:ATP-dependent chromatin remodeler activity"/>
    <property type="evidence" value="ECO:0007669"/>
    <property type="project" value="TreeGrafter"/>
</dbReference>
<comment type="caution">
    <text evidence="12">The sequence shown here is derived from an EMBL/GenBank/DDBJ whole genome shotgun (WGS) entry which is preliminary data.</text>
</comment>
<dbReference type="FunFam" id="3.40.50.10810:FF:000005">
    <property type="entry name" value="Photoperiod-independent early flowering 1"/>
    <property type="match status" value="1"/>
</dbReference>
<name>A0A7K4UKT1_9SYLV</name>
<dbReference type="CDD" id="cd18793">
    <property type="entry name" value="SF2_C_SNF"/>
    <property type="match status" value="1"/>
</dbReference>
<dbReference type="Gene3D" id="3.40.50.10810">
    <property type="entry name" value="Tandem AAA-ATPase domain"/>
    <property type="match status" value="1"/>
</dbReference>
<keyword evidence="4" id="KW-0378">Hydrolase</keyword>
<feature type="domain" description="Helicase ATP-binding" evidence="10">
    <location>
        <begin position="1"/>
        <end position="151"/>
    </location>
</feature>
<evidence type="ECO:0000313" key="12">
    <source>
        <dbReference type="EMBL" id="NWR10078.1"/>
    </source>
</evidence>
<dbReference type="InterPro" id="IPR049730">
    <property type="entry name" value="SNF2/RAD54-like_C"/>
</dbReference>
<evidence type="ECO:0000256" key="8">
    <source>
        <dbReference type="ARBA" id="ARBA00023125"/>
    </source>
</evidence>
<dbReference type="GO" id="GO:0004386">
    <property type="term" value="F:helicase activity"/>
    <property type="evidence" value="ECO:0007669"/>
    <property type="project" value="UniProtKB-KW"/>
</dbReference>
<keyword evidence="6" id="KW-0067">ATP-binding</keyword>
<evidence type="ECO:0000256" key="6">
    <source>
        <dbReference type="ARBA" id="ARBA00022840"/>
    </source>
</evidence>
<dbReference type="GO" id="GO:0005524">
    <property type="term" value="F:ATP binding"/>
    <property type="evidence" value="ECO:0007669"/>
    <property type="project" value="UniProtKB-KW"/>
</dbReference>
<evidence type="ECO:0000256" key="5">
    <source>
        <dbReference type="ARBA" id="ARBA00022806"/>
    </source>
</evidence>
<dbReference type="Proteomes" id="UP000580691">
    <property type="component" value="Unassembled WGS sequence"/>
</dbReference>
<dbReference type="PROSITE" id="PS51194">
    <property type="entry name" value="HELICASE_CTER"/>
    <property type="match status" value="1"/>
</dbReference>
<reference evidence="12 13" key="1">
    <citation type="submission" date="2019-09" db="EMBL/GenBank/DDBJ databases">
        <title>Bird 10,000 Genomes (B10K) Project - Family phase.</title>
        <authorList>
            <person name="Zhang G."/>
        </authorList>
    </citation>
    <scope>NUCLEOTIDE SEQUENCE [LARGE SCALE GENOMIC DNA]</scope>
    <source>
        <strain evidence="12">B10K-DU-002-08</strain>
        <tissue evidence="12">Muscle</tissue>
    </source>
</reference>
<keyword evidence="8" id="KW-0238">DNA-binding</keyword>
<dbReference type="Gene3D" id="3.40.50.300">
    <property type="entry name" value="P-loop containing nucleotide triphosphate hydrolases"/>
    <property type="match status" value="1"/>
</dbReference>
<dbReference type="Pfam" id="PF00176">
    <property type="entry name" value="SNF2-rel_dom"/>
    <property type="match status" value="1"/>
</dbReference>
<evidence type="ECO:0000256" key="3">
    <source>
        <dbReference type="ARBA" id="ARBA00022741"/>
    </source>
</evidence>
<dbReference type="OrthoDB" id="5857104at2759"/>